<dbReference type="RefSeq" id="YP_010790267.1">
    <property type="nucleotide sequence ID" value="NC_075389.1"/>
</dbReference>
<evidence type="ECO:0000256" key="6">
    <source>
        <dbReference type="RuleBase" id="RU361230"/>
    </source>
</evidence>
<proteinExistence type="inferred from homology"/>
<keyword evidence="5 6" id="KW-0946">Virion</keyword>
<dbReference type="GeneID" id="80527598"/>
<evidence type="ECO:0000256" key="2">
    <source>
        <dbReference type="ARBA" id="ARBA00006131"/>
    </source>
</evidence>
<dbReference type="InterPro" id="IPR004219">
    <property type="entry name" value="TTvirus_Unk"/>
</dbReference>
<sequence>MPFFRRRQWPRRWRRVARRYRRPLQSGFQRRGWTRRRRPLRAKVRRRLYYKRKRRVRTVLQWQPSHRGRCKIKGWMPMMWGYMRNSHHAFQYWNDPKERQPGHFTIMGGGAALHHFTLSLFYDEYLKRRNIWTRSNDGFDLAKYHGTKITLWPHEDLTYLFWWESDFLQITPTQYQLLHPAIAMNRRNHKIILSRKLGNRRKTRVFIQPPSTMTSTWAFMTKWCDIPLFRMGFTLCNLYDPFMHATISTGVVMGTTLKNSGTQYLKNPDIPPKKTPTVTRENNRYYKWWWDSGGDNKIATVLKTTINNVDETPNDENKIYHTEYPYWLTFFGADDDYVDPQKYHVFIWWYDDDNTYEDVWDIPTADRVKSWRG</sequence>
<evidence type="ECO:0000256" key="3">
    <source>
        <dbReference type="ARBA" id="ARBA00022431"/>
    </source>
</evidence>
<evidence type="ECO:0000256" key="4">
    <source>
        <dbReference type="ARBA" id="ARBA00022561"/>
    </source>
</evidence>
<dbReference type="Proteomes" id="UP000290322">
    <property type="component" value="Segment"/>
</dbReference>
<evidence type="ECO:0000256" key="5">
    <source>
        <dbReference type="ARBA" id="ARBA00022844"/>
    </source>
</evidence>
<keyword evidence="8" id="KW-1185">Reference proteome</keyword>
<dbReference type="KEGG" id="vg:80527598"/>
<comment type="function">
    <text evidence="6">Self-assembles to form an icosahedral capsid.</text>
</comment>
<dbReference type="EMBL" id="MK012446">
    <property type="protein sequence ID" value="AYP28722.1"/>
    <property type="molecule type" value="Genomic_DNA"/>
</dbReference>
<name>A0A3G2YSV6_9VIRU</name>
<keyword evidence="4 6" id="KW-0167">Capsid protein</keyword>
<comment type="similarity">
    <text evidence="2 6">Belongs to the anelloviridae capsid protein family.</text>
</comment>
<comment type="subcellular location">
    <subcellularLocation>
        <location evidence="1 6">Virion</location>
    </subcellularLocation>
</comment>
<evidence type="ECO:0000256" key="1">
    <source>
        <dbReference type="ARBA" id="ARBA00004328"/>
    </source>
</evidence>
<reference evidence="7 8" key="1">
    <citation type="submission" date="2018-10" db="EMBL/GenBank/DDBJ databases">
        <title>Uncovering a Universe of Circular DNA Viruses in Animal Metagenomes.</title>
        <authorList>
            <person name="Tisza M."/>
            <person name="Buck C."/>
            <person name="Pastrana D."/>
            <person name="Welch N."/>
            <person name="Peretti A."/>
        </authorList>
    </citation>
    <scope>NUCLEOTIDE SEQUENCE [LARGE SCALE GENOMIC DNA]</scope>
    <source>
        <strain evidence="7">Ctdb009</strain>
    </source>
</reference>
<evidence type="ECO:0000313" key="7">
    <source>
        <dbReference type="EMBL" id="AYP28722.1"/>
    </source>
</evidence>
<organism evidence="7 8">
    <name type="scientific">Anelloviridae sp</name>
    <dbReference type="NCBI Taxonomy" id="2055263"/>
    <lineage>
        <taxon>Viruses</taxon>
        <taxon>Monodnaviria</taxon>
        <taxon>Shotokuvirae</taxon>
        <taxon>Commensaviricota</taxon>
        <taxon>Cardeaviricetes</taxon>
        <taxon>Sanitavirales</taxon>
        <taxon>Anelloviridae</taxon>
    </lineage>
</organism>
<dbReference type="Pfam" id="PF02956">
    <property type="entry name" value="TT_ORF1"/>
    <property type="match status" value="1"/>
</dbReference>
<dbReference type="GO" id="GO:0039615">
    <property type="term" value="C:T=1 icosahedral viral capsid"/>
    <property type="evidence" value="ECO:0007669"/>
    <property type="project" value="UniProtKB-UniRule"/>
</dbReference>
<evidence type="ECO:0000313" key="8">
    <source>
        <dbReference type="Proteomes" id="UP000290322"/>
    </source>
</evidence>
<accession>A0A3G2YSV6</accession>
<protein>
    <recommendedName>
        <fullName evidence="6">Capsid protein</fullName>
    </recommendedName>
</protein>
<keyword evidence="3 6" id="KW-1140">T=1 icosahedral capsid protein</keyword>